<reference evidence="1 2" key="2">
    <citation type="journal article" date="2021" name="Mar. Drugs">
        <title>A New Micromonospora Strain with Antibiotic Activity Isolated from the Microbiome of a Mid-Atlantic Deep-Sea Sponge.</title>
        <authorList>
            <person name="Back C.R."/>
            <person name="Stennett H.L."/>
            <person name="Williams S.E."/>
            <person name="Wang L."/>
            <person name="Ojeda Gomez J."/>
            <person name="Abdulle O.M."/>
            <person name="Duffy T."/>
            <person name="Neal C."/>
            <person name="Mantell J."/>
            <person name="Jepson M.A."/>
            <person name="Hendry K.R."/>
            <person name="Powell D."/>
            <person name="Stach J.E.M."/>
            <person name="Essex-Lopresti A.E."/>
            <person name="Willis C.L."/>
            <person name="Curnow P."/>
            <person name="Race P.R."/>
        </authorList>
    </citation>
    <scope>NUCLEOTIDE SEQUENCE [LARGE SCALE GENOMIC DNA]</scope>
    <source>
        <strain evidence="1 2">28ISP2-46</strain>
    </source>
</reference>
<evidence type="ECO:0000313" key="1">
    <source>
        <dbReference type="EMBL" id="QLQ37608.1"/>
    </source>
</evidence>
<gene>
    <name evidence="1" type="ORF">H1D33_01505</name>
</gene>
<accession>A0A7L6B6V1</accession>
<dbReference type="RefSeq" id="WP_181570086.1">
    <property type="nucleotide sequence ID" value="NZ_CP059322.2"/>
</dbReference>
<reference evidence="2" key="1">
    <citation type="submission" date="2020-07" db="EMBL/GenBank/DDBJ databases">
        <title>A new Micromonospora strain with potent antibiotic activity isolated from the microbiome of a mid-Atlantic deep-sea sponge.</title>
        <authorList>
            <person name="Back C.R."/>
            <person name="Stennett H.L."/>
            <person name="Williams S.E."/>
            <person name="Wang L."/>
            <person name="Ojeda Gomez J."/>
            <person name="Abdulle O.M."/>
            <person name="Duffy T."/>
            <person name="Hendry K.R."/>
            <person name="Powell D."/>
            <person name="Stach J.E."/>
            <person name="Essex-Lopresti A.E."/>
            <person name="Willis C.L."/>
            <person name="Curnow P."/>
            <person name="Race P.R."/>
        </authorList>
    </citation>
    <scope>NUCLEOTIDE SEQUENCE [LARGE SCALE GENOMIC DNA]</scope>
    <source>
        <strain evidence="2">28ISP2-46</strain>
    </source>
</reference>
<dbReference type="EMBL" id="CP059322">
    <property type="protein sequence ID" value="QLQ37608.1"/>
    <property type="molecule type" value="Genomic_DNA"/>
</dbReference>
<name>A0A7L6B6V1_9ACTN</name>
<dbReference type="Proteomes" id="UP000510844">
    <property type="component" value="Chromosome"/>
</dbReference>
<protein>
    <submittedName>
        <fullName evidence="1">Uncharacterized protein</fullName>
    </submittedName>
</protein>
<dbReference type="KEGG" id="mfeu:H1D33_01505"/>
<evidence type="ECO:0000313" key="2">
    <source>
        <dbReference type="Proteomes" id="UP000510844"/>
    </source>
</evidence>
<dbReference type="AlphaFoldDB" id="A0A7L6B6V1"/>
<keyword evidence="2" id="KW-1185">Reference proteome</keyword>
<proteinExistence type="predicted"/>
<sequence>MEHQGRGIGAELAESKIVRGSLPFSMPGVVRPWAISVGHSKLLVRVLVGDPEGDEPLRVVDVLFQDVSRICLSDQSAALELRSAPEPVKAVEMVRLGANWDESPMWLISPDKHSEYVVAGRVYWAEVAIRPGMSSPLLEESPDMRSFVGDRYFA</sequence>
<organism evidence="1 2">
    <name type="scientific">Micromonospora robiginosa</name>
    <dbReference type="NCBI Taxonomy" id="2749844"/>
    <lineage>
        <taxon>Bacteria</taxon>
        <taxon>Bacillati</taxon>
        <taxon>Actinomycetota</taxon>
        <taxon>Actinomycetes</taxon>
        <taxon>Micromonosporales</taxon>
        <taxon>Micromonosporaceae</taxon>
        <taxon>Micromonospora</taxon>
    </lineage>
</organism>